<name>A0A844Z980_9SPHN</name>
<dbReference type="Pfam" id="PF03544">
    <property type="entry name" value="TonB_C"/>
    <property type="match status" value="1"/>
</dbReference>
<dbReference type="InterPro" id="IPR037682">
    <property type="entry name" value="TonB_C"/>
</dbReference>
<dbReference type="PROSITE" id="PS52015">
    <property type="entry name" value="TONB_CTD"/>
    <property type="match status" value="1"/>
</dbReference>
<accession>A0A844Z980</accession>
<reference evidence="3 4" key="1">
    <citation type="submission" date="2019-12" db="EMBL/GenBank/DDBJ databases">
        <title>Genomic-based taxomic classification of the family Erythrobacteraceae.</title>
        <authorList>
            <person name="Xu L."/>
        </authorList>
    </citation>
    <scope>NUCLEOTIDE SEQUENCE [LARGE SCALE GENOMIC DNA]</scope>
    <source>
        <strain evidence="3 4">KCTC 42006</strain>
    </source>
</reference>
<evidence type="ECO:0000259" key="2">
    <source>
        <dbReference type="PROSITE" id="PS52015"/>
    </source>
</evidence>
<dbReference type="OrthoDB" id="7585155at2"/>
<dbReference type="GO" id="GO:0055085">
    <property type="term" value="P:transmembrane transport"/>
    <property type="evidence" value="ECO:0007669"/>
    <property type="project" value="InterPro"/>
</dbReference>
<proteinExistence type="predicted"/>
<keyword evidence="4" id="KW-1185">Reference proteome</keyword>
<evidence type="ECO:0000313" key="4">
    <source>
        <dbReference type="Proteomes" id="UP000460290"/>
    </source>
</evidence>
<comment type="caution">
    <text evidence="3">The sequence shown here is derived from an EMBL/GenBank/DDBJ whole genome shotgun (WGS) entry which is preliminary data.</text>
</comment>
<dbReference type="Proteomes" id="UP000460290">
    <property type="component" value="Unassembled WGS sequence"/>
</dbReference>
<feature type="domain" description="TonB C-terminal" evidence="2">
    <location>
        <begin position="190"/>
        <end position="283"/>
    </location>
</feature>
<feature type="chain" id="PRO_5032760381" description="TonB C-terminal domain-containing protein" evidence="1">
    <location>
        <begin position="22"/>
        <end position="283"/>
    </location>
</feature>
<dbReference type="AlphaFoldDB" id="A0A844Z980"/>
<dbReference type="RefSeq" id="WP_160612899.1">
    <property type="nucleotide sequence ID" value="NZ_JAUFQM010000001.1"/>
</dbReference>
<feature type="signal peptide" evidence="1">
    <location>
        <begin position="1"/>
        <end position="21"/>
    </location>
</feature>
<gene>
    <name evidence="3" type="ORF">GRI35_03535</name>
</gene>
<protein>
    <recommendedName>
        <fullName evidence="2">TonB C-terminal domain-containing protein</fullName>
    </recommendedName>
</protein>
<dbReference type="SUPFAM" id="SSF74653">
    <property type="entry name" value="TolA/TonB C-terminal domain"/>
    <property type="match status" value="1"/>
</dbReference>
<evidence type="ECO:0000313" key="3">
    <source>
        <dbReference type="EMBL" id="MXO82449.1"/>
    </source>
</evidence>
<keyword evidence="1" id="KW-0732">Signal</keyword>
<evidence type="ECO:0000256" key="1">
    <source>
        <dbReference type="SAM" id="SignalP"/>
    </source>
</evidence>
<dbReference type="Gene3D" id="3.30.1150.10">
    <property type="match status" value="1"/>
</dbReference>
<organism evidence="3 4">
    <name type="scientific">Pontixanthobacter aestiaquae</name>
    <dbReference type="NCBI Taxonomy" id="1509367"/>
    <lineage>
        <taxon>Bacteria</taxon>
        <taxon>Pseudomonadati</taxon>
        <taxon>Pseudomonadota</taxon>
        <taxon>Alphaproteobacteria</taxon>
        <taxon>Sphingomonadales</taxon>
        <taxon>Erythrobacteraceae</taxon>
        <taxon>Pontixanthobacter</taxon>
    </lineage>
</organism>
<sequence length="283" mass="31057">MKLALSSLFVAAVAPTPFAYAQAQETDGDIEAWSVTEGDLGCKATRTITSAVPIEVQTSRSYHDDVVGGIWLRIDWPVAEKVEYSNNVAIRFAGETAAIGTGFVFPSGDDSTPKAGITILMNALGEERLSSGSLPDDAAFTILRDGQELRILPVGGLTYETAELDECIARVGKRLLDARPDPYAGPPSDPSPRNYRGMWVTNDDYRVRWINEGMQGTVSFMLSINRYGLAEKCEVTSSSGYQEIDRKTCQLVRRRARMYPARDEEGNAVAGLYSSTVRWQIPE</sequence>
<dbReference type="EMBL" id="WTYZ01000001">
    <property type="protein sequence ID" value="MXO82449.1"/>
    <property type="molecule type" value="Genomic_DNA"/>
</dbReference>